<dbReference type="CDD" id="cd00838">
    <property type="entry name" value="MPP_superfamily"/>
    <property type="match status" value="1"/>
</dbReference>
<protein>
    <submittedName>
        <fullName evidence="2">Predicted phosphoesterase</fullName>
    </submittedName>
</protein>
<dbReference type="SUPFAM" id="SSF56300">
    <property type="entry name" value="Metallo-dependent phosphatases"/>
    <property type="match status" value="1"/>
</dbReference>
<sequence length="267" mass="29505">MLAVRVSFVSDVHGNIEALARAAEQAEQLVVLGDLLDYVDYHDHGNGILGAIFGSDKVRQFAAMRVAGDFPALRDYNHRLWASLDDGPAVLAEVVDRRYRAVYQAVGPEALLILGNVDVQSAWEESVGHLLPNRDGQVVEVAGRRFGFVAGGSSRPGLVPRPSEQAWRPLVRPAVEFQAALASLGPVDVLCSHIPPDLVALRYDRVPGRLEMYGPSLLEAIDEHQPDFALFGHVHQPLARRQRRGRTECINVGHFQRHPVTFDIEFD</sequence>
<feature type="domain" description="Calcineurin-like phosphoesterase" evidence="1">
    <location>
        <begin position="5"/>
        <end position="237"/>
    </location>
</feature>
<dbReference type="GO" id="GO:0016787">
    <property type="term" value="F:hydrolase activity"/>
    <property type="evidence" value="ECO:0007669"/>
    <property type="project" value="InterPro"/>
</dbReference>
<accession>A0A1H0R3Q1</accession>
<evidence type="ECO:0000313" key="3">
    <source>
        <dbReference type="Proteomes" id="UP000198741"/>
    </source>
</evidence>
<reference evidence="2 3" key="1">
    <citation type="submission" date="2016-10" db="EMBL/GenBank/DDBJ databases">
        <authorList>
            <person name="de Groot N.N."/>
        </authorList>
    </citation>
    <scope>NUCLEOTIDE SEQUENCE [LARGE SCALE GENOMIC DNA]</scope>
    <source>
        <strain evidence="3">P4-7,KCTC 19426,CECT 7604</strain>
    </source>
</reference>
<gene>
    <name evidence="2" type="ORF">SAMN04515671_3366</name>
</gene>
<dbReference type="InterPro" id="IPR029052">
    <property type="entry name" value="Metallo-depent_PP-like"/>
</dbReference>
<name>A0A1H0R3Q1_9ACTN</name>
<dbReference type="EMBL" id="LT629710">
    <property type="protein sequence ID" value="SDP23696.1"/>
    <property type="molecule type" value="Genomic_DNA"/>
</dbReference>
<keyword evidence="3" id="KW-1185">Reference proteome</keyword>
<dbReference type="Pfam" id="PF00149">
    <property type="entry name" value="Metallophos"/>
    <property type="match status" value="1"/>
</dbReference>
<dbReference type="AlphaFoldDB" id="A0A1H0R3Q1"/>
<dbReference type="STRING" id="1090615.SAMN04515671_3366"/>
<dbReference type="InterPro" id="IPR004843">
    <property type="entry name" value="Calcineurin-like_PHP"/>
</dbReference>
<evidence type="ECO:0000313" key="2">
    <source>
        <dbReference type="EMBL" id="SDP23696.1"/>
    </source>
</evidence>
<evidence type="ECO:0000259" key="1">
    <source>
        <dbReference type="Pfam" id="PF00149"/>
    </source>
</evidence>
<proteinExistence type="predicted"/>
<dbReference type="Gene3D" id="3.60.21.10">
    <property type="match status" value="2"/>
</dbReference>
<dbReference type="Proteomes" id="UP000198741">
    <property type="component" value="Chromosome I"/>
</dbReference>
<organism evidence="2 3">
    <name type="scientific">Nakamurella panacisegetis</name>
    <dbReference type="NCBI Taxonomy" id="1090615"/>
    <lineage>
        <taxon>Bacteria</taxon>
        <taxon>Bacillati</taxon>
        <taxon>Actinomycetota</taxon>
        <taxon>Actinomycetes</taxon>
        <taxon>Nakamurellales</taxon>
        <taxon>Nakamurellaceae</taxon>
        <taxon>Nakamurella</taxon>
    </lineage>
</organism>